<name>A0A842HGP6_9BACT</name>
<feature type="transmembrane region" description="Helical" evidence="7">
    <location>
        <begin position="25"/>
        <end position="45"/>
    </location>
</feature>
<dbReference type="Pfam" id="PF02687">
    <property type="entry name" value="FtsX"/>
    <property type="match status" value="1"/>
</dbReference>
<feature type="transmembrane region" description="Helical" evidence="7">
    <location>
        <begin position="267"/>
        <end position="290"/>
    </location>
</feature>
<evidence type="ECO:0000256" key="6">
    <source>
        <dbReference type="ARBA" id="ARBA00023136"/>
    </source>
</evidence>
<organism evidence="9 10">
    <name type="scientific">Ruficoccus amylovorans</name>
    <dbReference type="NCBI Taxonomy" id="1804625"/>
    <lineage>
        <taxon>Bacteria</taxon>
        <taxon>Pseudomonadati</taxon>
        <taxon>Verrucomicrobiota</taxon>
        <taxon>Opitutia</taxon>
        <taxon>Puniceicoccales</taxon>
        <taxon>Cerasicoccaceae</taxon>
        <taxon>Ruficoccus</taxon>
    </lineage>
</organism>
<dbReference type="AlphaFoldDB" id="A0A842HGP6"/>
<evidence type="ECO:0000259" key="8">
    <source>
        <dbReference type="Pfam" id="PF02687"/>
    </source>
</evidence>
<feature type="domain" description="ABC3 transporter permease C-terminal" evidence="8">
    <location>
        <begin position="275"/>
        <end position="386"/>
    </location>
</feature>
<dbReference type="NCBIfam" id="TIGR01185">
    <property type="entry name" value="devC"/>
    <property type="match status" value="1"/>
</dbReference>
<feature type="transmembrane region" description="Helical" evidence="7">
    <location>
        <begin position="323"/>
        <end position="343"/>
    </location>
</feature>
<dbReference type="PIRSF" id="PIRSF031773">
    <property type="entry name" value="DevC"/>
    <property type="match status" value="1"/>
</dbReference>
<evidence type="ECO:0000256" key="7">
    <source>
        <dbReference type="SAM" id="Phobius"/>
    </source>
</evidence>
<keyword evidence="3" id="KW-1003">Cell membrane</keyword>
<keyword evidence="4 7" id="KW-0812">Transmembrane</keyword>
<feature type="transmembrane region" description="Helical" evidence="7">
    <location>
        <begin position="355"/>
        <end position="377"/>
    </location>
</feature>
<evidence type="ECO:0000256" key="4">
    <source>
        <dbReference type="ARBA" id="ARBA00022692"/>
    </source>
</evidence>
<evidence type="ECO:0000256" key="1">
    <source>
        <dbReference type="ARBA" id="ARBA00004651"/>
    </source>
</evidence>
<keyword evidence="10" id="KW-1185">Reference proteome</keyword>
<dbReference type="RefSeq" id="WP_185676302.1">
    <property type="nucleotide sequence ID" value="NZ_JACHVB010000035.1"/>
</dbReference>
<evidence type="ECO:0000313" key="9">
    <source>
        <dbReference type="EMBL" id="MBC2595350.1"/>
    </source>
</evidence>
<keyword evidence="2" id="KW-0813">Transport</keyword>
<dbReference type="PANTHER" id="PTHR43738:SF1">
    <property type="entry name" value="HEMIN TRANSPORT SYSTEM PERMEASE PROTEIN HRTB-RELATED"/>
    <property type="match status" value="1"/>
</dbReference>
<dbReference type="GO" id="GO:0005886">
    <property type="term" value="C:plasma membrane"/>
    <property type="evidence" value="ECO:0007669"/>
    <property type="project" value="UniProtKB-SubCell"/>
</dbReference>
<keyword evidence="5 7" id="KW-1133">Transmembrane helix</keyword>
<evidence type="ECO:0000256" key="2">
    <source>
        <dbReference type="ARBA" id="ARBA00022448"/>
    </source>
</evidence>
<evidence type="ECO:0000256" key="3">
    <source>
        <dbReference type="ARBA" id="ARBA00022475"/>
    </source>
</evidence>
<comment type="caution">
    <text evidence="9">The sequence shown here is derived from an EMBL/GenBank/DDBJ whole genome shotgun (WGS) entry which is preliminary data.</text>
</comment>
<reference evidence="9 10" key="1">
    <citation type="submission" date="2020-07" db="EMBL/GenBank/DDBJ databases">
        <authorList>
            <person name="Feng X."/>
        </authorList>
    </citation>
    <scope>NUCLEOTIDE SEQUENCE [LARGE SCALE GENOMIC DNA]</scope>
    <source>
        <strain evidence="9 10">JCM31066</strain>
    </source>
</reference>
<evidence type="ECO:0000313" key="10">
    <source>
        <dbReference type="Proteomes" id="UP000546464"/>
    </source>
</evidence>
<protein>
    <submittedName>
        <fullName evidence="9">FtsX-like permease family protein</fullName>
    </submittedName>
</protein>
<dbReference type="PANTHER" id="PTHR43738">
    <property type="entry name" value="ABC TRANSPORTER, MEMBRANE PROTEIN"/>
    <property type="match status" value="1"/>
</dbReference>
<keyword evidence="6 7" id="KW-0472">Membrane</keyword>
<gene>
    <name evidence="9" type="ORF">H5P28_13865</name>
</gene>
<evidence type="ECO:0000256" key="5">
    <source>
        <dbReference type="ARBA" id="ARBA00022989"/>
    </source>
</evidence>
<dbReference type="Proteomes" id="UP000546464">
    <property type="component" value="Unassembled WGS sequence"/>
</dbReference>
<dbReference type="InterPro" id="IPR005891">
    <property type="entry name" value="DevC"/>
</dbReference>
<accession>A0A842HGP6</accession>
<comment type="subcellular location">
    <subcellularLocation>
        <location evidence="1">Cell membrane</location>
        <topology evidence="1">Multi-pass membrane protein</topology>
    </subcellularLocation>
</comment>
<sequence length="390" mass="43440">MLLNKLMPLGIPLAWLNLIKEKKRFFAAVAGITFAVTMMMFQMGLNSALFKQVVGPHAEMAADIFMVSSQYEYLGVSKGFPLRRLVQAEGEPGVAQTVPLYVGSLPMLNTANRSTREVFIMAWDPAVQAFDDEEIESQRWKLKREGVALYDRLSRPELGPFVQEVDETGEAVTEVANRRMAIEGLFSISPTFVADGNMLTSADTFLPLWPGGDPSVVSLGLIRLEPGTDPAAVVAGLTDYLPDDVRVYTRQAFLDYEMQYWRERTPIGFVITASMAVALIVGAVIVYQILYTDVNDHLEEYATLKSIGFRDSYFTSVILQESVILSVFGFIPGTLFTWVLFYFTRQIAHMATYLSLLNCAIIFGLTLFMCLTAGALATRKLRHANPAEIF</sequence>
<dbReference type="InterPro" id="IPR051125">
    <property type="entry name" value="ABC-4/HrtB_transporter"/>
</dbReference>
<dbReference type="EMBL" id="JACHVB010000035">
    <property type="protein sequence ID" value="MBC2595350.1"/>
    <property type="molecule type" value="Genomic_DNA"/>
</dbReference>
<proteinExistence type="predicted"/>
<dbReference type="InterPro" id="IPR003838">
    <property type="entry name" value="ABC3_permease_C"/>
</dbReference>